<evidence type="ECO:0000259" key="11">
    <source>
        <dbReference type="PROSITE" id="PS50157"/>
    </source>
</evidence>
<feature type="region of interest" description="Disordered" evidence="10">
    <location>
        <begin position="1"/>
        <end position="138"/>
    </location>
</feature>
<accession>A0A8C5F305</accession>
<dbReference type="GO" id="GO:0000978">
    <property type="term" value="F:RNA polymerase II cis-regulatory region sequence-specific DNA binding"/>
    <property type="evidence" value="ECO:0007669"/>
    <property type="project" value="TreeGrafter"/>
</dbReference>
<dbReference type="InterPro" id="IPR013087">
    <property type="entry name" value="Znf_C2H2_type"/>
</dbReference>
<dbReference type="PROSITE" id="PS50157">
    <property type="entry name" value="ZINC_FINGER_C2H2_2"/>
    <property type="match status" value="8"/>
</dbReference>
<feature type="compositionally biased region" description="Basic and acidic residues" evidence="10">
    <location>
        <begin position="1"/>
        <end position="30"/>
    </location>
</feature>
<evidence type="ECO:0000256" key="4">
    <source>
        <dbReference type="ARBA" id="ARBA00022737"/>
    </source>
</evidence>
<dbReference type="GeneTree" id="ENSGT00950000182890"/>
<dbReference type="Proteomes" id="UP000694390">
    <property type="component" value="Unassembled WGS sequence"/>
</dbReference>
<evidence type="ECO:0000256" key="3">
    <source>
        <dbReference type="ARBA" id="ARBA00022723"/>
    </source>
</evidence>
<feature type="compositionally biased region" description="Basic and acidic residues" evidence="10">
    <location>
        <begin position="103"/>
        <end position="112"/>
    </location>
</feature>
<feature type="domain" description="C2H2-type" evidence="11">
    <location>
        <begin position="176"/>
        <end position="203"/>
    </location>
</feature>
<reference evidence="12" key="1">
    <citation type="submission" date="2025-08" db="UniProtKB">
        <authorList>
            <consortium name="Ensembl"/>
        </authorList>
    </citation>
    <scope>IDENTIFICATION</scope>
</reference>
<dbReference type="GO" id="GO:0008270">
    <property type="term" value="F:zinc ion binding"/>
    <property type="evidence" value="ECO:0007669"/>
    <property type="project" value="UniProtKB-KW"/>
</dbReference>
<evidence type="ECO:0000256" key="9">
    <source>
        <dbReference type="PROSITE-ProRule" id="PRU00042"/>
    </source>
</evidence>
<feature type="domain" description="C2H2-type" evidence="11">
    <location>
        <begin position="287"/>
        <end position="314"/>
    </location>
</feature>
<feature type="compositionally biased region" description="Basic and acidic residues" evidence="10">
    <location>
        <begin position="62"/>
        <end position="71"/>
    </location>
</feature>
<evidence type="ECO:0000256" key="1">
    <source>
        <dbReference type="ARBA" id="ARBA00004123"/>
    </source>
</evidence>
<dbReference type="FunFam" id="3.30.160.60:FF:000016">
    <property type="entry name" value="zinc finger protein 37 homolog"/>
    <property type="match status" value="1"/>
</dbReference>
<evidence type="ECO:0000313" key="12">
    <source>
        <dbReference type="Ensembl" id="ENSGEVP00005030065.1"/>
    </source>
</evidence>
<dbReference type="SMART" id="SM00355">
    <property type="entry name" value="ZnF_C2H2"/>
    <property type="match status" value="7"/>
</dbReference>
<dbReference type="Ensembl" id="ENSGEVT00005031577.1">
    <property type="protein sequence ID" value="ENSGEVP00005030065.1"/>
    <property type="gene ID" value="ENSGEVG00005020996.1"/>
</dbReference>
<keyword evidence="3" id="KW-0479">Metal-binding</keyword>
<feature type="domain" description="C2H2-type" evidence="11">
    <location>
        <begin position="123"/>
        <end position="150"/>
    </location>
</feature>
<keyword evidence="5 9" id="KW-0863">Zinc-finger</keyword>
<dbReference type="Pfam" id="PF00096">
    <property type="entry name" value="zf-C2H2"/>
    <property type="match status" value="6"/>
</dbReference>
<keyword evidence="6" id="KW-0862">Zinc</keyword>
<evidence type="ECO:0000256" key="6">
    <source>
        <dbReference type="ARBA" id="ARBA00022833"/>
    </source>
</evidence>
<dbReference type="InterPro" id="IPR036236">
    <property type="entry name" value="Znf_C2H2_sf"/>
</dbReference>
<dbReference type="GO" id="GO:0005634">
    <property type="term" value="C:nucleus"/>
    <property type="evidence" value="ECO:0007669"/>
    <property type="project" value="UniProtKB-SubCell"/>
</dbReference>
<protein>
    <recommendedName>
        <fullName evidence="11">C2H2-type domain-containing protein</fullName>
    </recommendedName>
</protein>
<evidence type="ECO:0000313" key="13">
    <source>
        <dbReference type="Proteomes" id="UP000694390"/>
    </source>
</evidence>
<dbReference type="SUPFAM" id="SSF57667">
    <property type="entry name" value="beta-beta-alpha zinc fingers"/>
    <property type="match status" value="5"/>
</dbReference>
<sequence length="459" mass="51733">MISQQDREVKPRVPDVQGSEERQIWRDAHTAGDGMVSENKEENPQQEDAEQVGPYVGLSHSSKGDMSRSHEQGTACEIQHRPDREQGNQPGEKMSISVNNWETPKDQKETTAQKRNPTGERTNMCTESGKRFSSHSHLREQQRIHTAERPYECGKTCPLSSRLIAHQRLHTGERPSECSECGKSFTRSSSLIAHQRIHTGERPYECECGKNFSSRSGLFDHKRSHSGERPYECWECRKTFARRSHLIAHGRIHTGERPYECRECGKTFSQLSVLIRHKRTHTGERPYECCECGKSFTQSSSLITHQRIHTGERPYECRECGKSFARIATLVTHQSTHAGERLLMSAGNASLRAQHSLDMRGSAQERDPVSAETPSLGVLHIRESMQVSAPIDAASAGEASLSAQPFLHVGGSTQARDPGDASWEKSFRQCSALVYPPRMPQGDQRYKNLVESQQNIDFL</sequence>
<dbReference type="GO" id="GO:0000981">
    <property type="term" value="F:DNA-binding transcription factor activity, RNA polymerase II-specific"/>
    <property type="evidence" value="ECO:0007669"/>
    <property type="project" value="TreeGrafter"/>
</dbReference>
<keyword evidence="7" id="KW-0238">DNA-binding</keyword>
<evidence type="ECO:0000256" key="8">
    <source>
        <dbReference type="ARBA" id="ARBA00023242"/>
    </source>
</evidence>
<feature type="compositionally biased region" description="Polar residues" evidence="10">
    <location>
        <begin position="113"/>
        <end position="126"/>
    </location>
</feature>
<name>A0A8C5F305_9SAUR</name>
<evidence type="ECO:0000256" key="7">
    <source>
        <dbReference type="ARBA" id="ARBA00023125"/>
    </source>
</evidence>
<comment type="similarity">
    <text evidence="2">Belongs to the krueppel C2H2-type zinc-finger protein family.</text>
</comment>
<feature type="domain" description="C2H2-type" evidence="11">
    <location>
        <begin position="259"/>
        <end position="286"/>
    </location>
</feature>
<reference evidence="12" key="2">
    <citation type="submission" date="2025-09" db="UniProtKB">
        <authorList>
            <consortium name="Ensembl"/>
        </authorList>
    </citation>
    <scope>IDENTIFICATION</scope>
</reference>
<feature type="domain" description="C2H2-type" evidence="11">
    <location>
        <begin position="152"/>
        <end position="175"/>
    </location>
</feature>
<dbReference type="OrthoDB" id="3437960at2759"/>
<proteinExistence type="inferred from homology"/>
<keyword evidence="13" id="KW-1185">Reference proteome</keyword>
<feature type="domain" description="C2H2-type" evidence="11">
    <location>
        <begin position="204"/>
        <end position="230"/>
    </location>
</feature>
<organism evidence="12 13">
    <name type="scientific">Gopherus evgoodei</name>
    <name type="common">Goodes thornscrub tortoise</name>
    <dbReference type="NCBI Taxonomy" id="1825980"/>
    <lineage>
        <taxon>Eukaryota</taxon>
        <taxon>Metazoa</taxon>
        <taxon>Chordata</taxon>
        <taxon>Craniata</taxon>
        <taxon>Vertebrata</taxon>
        <taxon>Euteleostomi</taxon>
        <taxon>Archelosauria</taxon>
        <taxon>Testudinata</taxon>
        <taxon>Testudines</taxon>
        <taxon>Cryptodira</taxon>
        <taxon>Durocryptodira</taxon>
        <taxon>Testudinoidea</taxon>
        <taxon>Testudinidae</taxon>
        <taxon>Gopherus</taxon>
    </lineage>
</organism>
<dbReference type="FunFam" id="3.30.160.60:FF:000416">
    <property type="entry name" value="zinc finger protein 879 isoform X1"/>
    <property type="match status" value="1"/>
</dbReference>
<dbReference type="PROSITE" id="PS00028">
    <property type="entry name" value="ZINC_FINGER_C2H2_1"/>
    <property type="match status" value="5"/>
</dbReference>
<feature type="domain" description="C2H2-type" evidence="11">
    <location>
        <begin position="231"/>
        <end position="258"/>
    </location>
</feature>
<keyword evidence="8" id="KW-0539">Nucleus</keyword>
<dbReference type="FunFam" id="3.30.160.60:FF:002343">
    <property type="entry name" value="Zinc finger protein 33A"/>
    <property type="match status" value="3"/>
</dbReference>
<dbReference type="FunFam" id="3.30.160.60:FF:001437">
    <property type="entry name" value="Zinc finger protein 594"/>
    <property type="match status" value="1"/>
</dbReference>
<comment type="subcellular location">
    <subcellularLocation>
        <location evidence="1">Nucleus</location>
    </subcellularLocation>
</comment>
<evidence type="ECO:0000256" key="10">
    <source>
        <dbReference type="SAM" id="MobiDB-lite"/>
    </source>
</evidence>
<keyword evidence="4" id="KW-0677">Repeat</keyword>
<evidence type="ECO:0000256" key="2">
    <source>
        <dbReference type="ARBA" id="ARBA00006991"/>
    </source>
</evidence>
<feature type="domain" description="C2H2-type" evidence="11">
    <location>
        <begin position="315"/>
        <end position="342"/>
    </location>
</feature>
<dbReference type="PANTHER" id="PTHR23235">
    <property type="entry name" value="KRUEPPEL-LIKE TRANSCRIPTION FACTOR"/>
    <property type="match status" value="1"/>
</dbReference>
<evidence type="ECO:0000256" key="5">
    <source>
        <dbReference type="ARBA" id="ARBA00022771"/>
    </source>
</evidence>
<dbReference type="PANTHER" id="PTHR23235:SF178">
    <property type="entry name" value="C2H2-TYPE DOMAIN-CONTAINING PROTEIN-RELATED"/>
    <property type="match status" value="1"/>
</dbReference>
<dbReference type="Gene3D" id="3.30.160.60">
    <property type="entry name" value="Classic Zinc Finger"/>
    <property type="match status" value="8"/>
</dbReference>
<dbReference type="AlphaFoldDB" id="A0A8C5F305"/>